<accession>A0A2B7X7S4</accession>
<dbReference type="Gene3D" id="3.40.50.720">
    <property type="entry name" value="NAD(P)-binding Rossmann-like Domain"/>
    <property type="match status" value="1"/>
</dbReference>
<protein>
    <recommendedName>
        <fullName evidence="3">NmrA-like domain-containing protein</fullName>
    </recommendedName>
</protein>
<gene>
    <name evidence="1" type="ORF">AJ79_06864</name>
</gene>
<name>A0A2B7X7S4_9EURO</name>
<evidence type="ECO:0000313" key="2">
    <source>
        <dbReference type="Proteomes" id="UP000223968"/>
    </source>
</evidence>
<dbReference type="EMBL" id="PDNB01000128">
    <property type="protein sequence ID" value="PGH05116.1"/>
    <property type="molecule type" value="Genomic_DNA"/>
</dbReference>
<evidence type="ECO:0008006" key="3">
    <source>
        <dbReference type="Google" id="ProtNLM"/>
    </source>
</evidence>
<reference evidence="1 2" key="1">
    <citation type="submission" date="2017-10" db="EMBL/GenBank/DDBJ databases">
        <title>Comparative genomics in systemic dimorphic fungi from Ajellomycetaceae.</title>
        <authorList>
            <person name="Munoz J.F."/>
            <person name="Mcewen J.G."/>
            <person name="Clay O.K."/>
            <person name="Cuomo C.A."/>
        </authorList>
    </citation>
    <scope>NUCLEOTIDE SEQUENCE [LARGE SCALE GENOMIC DNA]</scope>
    <source>
        <strain evidence="1 2">UAMH5409</strain>
    </source>
</reference>
<sequence>MVRSDNLVFQGLQAHKLWNGDNIRTLSTYLGLPPNTISGLQPKKSTEGVIQCITNLRGDVRLPFIAADKDMGLLTKALVVAHPGKNLIAWREWVTMNEFAETFTRAVGFPAKVVTLPPGESYIAPPEPSMLQAVAVLRRPA</sequence>
<keyword evidence="2" id="KW-1185">Reference proteome</keyword>
<comment type="caution">
    <text evidence="1">The sequence shown here is derived from an EMBL/GenBank/DDBJ whole genome shotgun (WGS) entry which is preliminary data.</text>
</comment>
<proteinExistence type="predicted"/>
<organism evidence="1 2">
    <name type="scientific">Helicocarpus griseus UAMH5409</name>
    <dbReference type="NCBI Taxonomy" id="1447875"/>
    <lineage>
        <taxon>Eukaryota</taxon>
        <taxon>Fungi</taxon>
        <taxon>Dikarya</taxon>
        <taxon>Ascomycota</taxon>
        <taxon>Pezizomycotina</taxon>
        <taxon>Eurotiomycetes</taxon>
        <taxon>Eurotiomycetidae</taxon>
        <taxon>Onygenales</taxon>
        <taxon>Ajellomycetaceae</taxon>
        <taxon>Helicocarpus</taxon>
    </lineage>
</organism>
<dbReference type="Proteomes" id="UP000223968">
    <property type="component" value="Unassembled WGS sequence"/>
</dbReference>
<dbReference type="InterPro" id="IPR036291">
    <property type="entry name" value="NAD(P)-bd_dom_sf"/>
</dbReference>
<dbReference type="STRING" id="1447875.A0A2B7X7S4"/>
<dbReference type="OrthoDB" id="3358371at2759"/>
<dbReference type="AlphaFoldDB" id="A0A2B7X7S4"/>
<evidence type="ECO:0000313" key="1">
    <source>
        <dbReference type="EMBL" id="PGH05116.1"/>
    </source>
</evidence>
<dbReference type="SUPFAM" id="SSF51735">
    <property type="entry name" value="NAD(P)-binding Rossmann-fold domains"/>
    <property type="match status" value="1"/>
</dbReference>